<reference evidence="1" key="1">
    <citation type="submission" date="2023-10" db="EMBL/GenBank/DDBJ databases">
        <authorList>
            <consortium name="Clinical and Environmental Microbiology Branch: Whole genome sequencing antimicrobial resistance pathogens in the healthcare setting"/>
        </authorList>
    </citation>
    <scope>NUCLEOTIDE SEQUENCE</scope>
    <source>
        <strain evidence="1">2020QW-00022</strain>
    </source>
</reference>
<gene>
    <name evidence="2" type="ORF">M0K77_000288</name>
    <name evidence="1" type="ORF">M0K77_RS01440</name>
</gene>
<evidence type="ECO:0000313" key="1">
    <source>
        <dbReference type="EMBL" id="ELR5215851.1"/>
    </source>
</evidence>
<proteinExistence type="predicted"/>
<evidence type="ECO:0000313" key="2">
    <source>
        <dbReference type="EMBL" id="EMR4588038.1"/>
    </source>
</evidence>
<protein>
    <submittedName>
        <fullName evidence="1">Uncharacterized protein</fullName>
    </submittedName>
</protein>
<dbReference type="EMBL" id="ABEXCJ040000001">
    <property type="protein sequence ID" value="ELR5215851.1"/>
    <property type="molecule type" value="Genomic_DNA"/>
</dbReference>
<sequence length="68" mass="7604">MSFHDLSKESKQIARETLAEILKLERAQAFNLSDGASVELAKFVKDAFIELETEISCVGQSFQVPRMA</sequence>
<comment type="caution">
    <text evidence="1">The sequence shown here is derived from an EMBL/GenBank/DDBJ whole genome shotgun (WGS) entry which is preliminary data.</text>
</comment>
<organism evidence="1">
    <name type="scientific">Providencia rettgeri</name>
    <dbReference type="NCBI Taxonomy" id="587"/>
    <lineage>
        <taxon>Bacteria</taxon>
        <taxon>Pseudomonadati</taxon>
        <taxon>Pseudomonadota</taxon>
        <taxon>Gammaproteobacteria</taxon>
        <taxon>Enterobacterales</taxon>
        <taxon>Morganellaceae</taxon>
        <taxon>Providencia</taxon>
    </lineage>
</organism>
<accession>A0AAD2ZGR5</accession>
<name>A0AAD2ZGR5_PRORE</name>
<dbReference type="EMBL" id="ABEXCJ050000001">
    <property type="protein sequence ID" value="EMR4588038.1"/>
    <property type="molecule type" value="Genomic_DNA"/>
</dbReference>
<dbReference type="AlphaFoldDB" id="A0AAD2ZGR5"/>